<dbReference type="RefSeq" id="WP_185257006.1">
    <property type="nucleotide sequence ID" value="NZ_AP023368.1"/>
</dbReference>
<dbReference type="EMBL" id="AP023368">
    <property type="protein sequence ID" value="BCK01441.1"/>
    <property type="molecule type" value="Genomic_DNA"/>
</dbReference>
<evidence type="ECO:0008006" key="4">
    <source>
        <dbReference type="Google" id="ProtNLM"/>
    </source>
</evidence>
<keyword evidence="1" id="KW-0472">Membrane</keyword>
<protein>
    <recommendedName>
        <fullName evidence="4">DUF4363 family protein</fullName>
    </recommendedName>
</protein>
<evidence type="ECO:0000313" key="3">
    <source>
        <dbReference type="Proteomes" id="UP000515703"/>
    </source>
</evidence>
<dbReference type="Proteomes" id="UP000515703">
    <property type="component" value="Chromosome"/>
</dbReference>
<keyword evidence="1" id="KW-1133">Transmembrane helix</keyword>
<reference evidence="2 3" key="2">
    <citation type="submission" date="2020-08" db="EMBL/GenBank/DDBJ databases">
        <authorList>
            <person name="Ueki A."/>
            <person name="Tonouchi A."/>
        </authorList>
    </citation>
    <scope>NUCLEOTIDE SEQUENCE [LARGE SCALE GENOMIC DNA]</scope>
    <source>
        <strain evidence="2 3">CTTW</strain>
    </source>
</reference>
<keyword evidence="1" id="KW-0812">Transmembrane</keyword>
<accession>A0A7M3SA23</accession>
<dbReference type="KEGG" id="acht:bsdcttw_44810"/>
<gene>
    <name evidence="2" type="ORF">bsdcttw_44810</name>
</gene>
<evidence type="ECO:0000256" key="1">
    <source>
        <dbReference type="SAM" id="Phobius"/>
    </source>
</evidence>
<name>A0A7M3SA23_9FIRM</name>
<keyword evidence="3" id="KW-1185">Reference proteome</keyword>
<feature type="transmembrane region" description="Helical" evidence="1">
    <location>
        <begin position="6"/>
        <end position="30"/>
    </location>
</feature>
<proteinExistence type="predicted"/>
<reference evidence="2 3" key="1">
    <citation type="submission" date="2020-08" db="EMBL/GenBank/DDBJ databases">
        <title>Draft genome sequencing of an Anaerocolumna strain isolated from anoxic soil subjected to BSD treatment.</title>
        <authorList>
            <person name="Uek A."/>
            <person name="Tonouchi A."/>
        </authorList>
    </citation>
    <scope>NUCLEOTIDE SEQUENCE [LARGE SCALE GENOMIC DNA]</scope>
    <source>
        <strain evidence="2 3">CTTW</strain>
    </source>
</reference>
<dbReference type="AlphaFoldDB" id="A0A7M3SA23"/>
<organism evidence="2 3">
    <name type="scientific">Anaerocolumna chitinilytica</name>
    <dbReference type="NCBI Taxonomy" id="1727145"/>
    <lineage>
        <taxon>Bacteria</taxon>
        <taxon>Bacillati</taxon>
        <taxon>Bacillota</taxon>
        <taxon>Clostridia</taxon>
        <taxon>Lachnospirales</taxon>
        <taxon>Lachnospiraceae</taxon>
        <taxon>Anaerocolumna</taxon>
    </lineage>
</organism>
<evidence type="ECO:0000313" key="2">
    <source>
        <dbReference type="EMBL" id="BCK01441.1"/>
    </source>
</evidence>
<sequence>MIDWNATAAWIALVVTLVISLLVPLVTAIINNKHQLEVKKIDMLQSAYNDYNLKMRTVFEDYINWTSKELTYRSDLVQTASYLKSYHELYFYVPKELWDKLEYMNHVIYTDNVHAKDEFLLLVRELADILEKQEKSSPQ</sequence>